<feature type="repeat" description="PPR" evidence="4">
    <location>
        <begin position="265"/>
        <end position="299"/>
    </location>
</feature>
<comment type="similarity">
    <text evidence="1">Belongs to the PPR family. P subfamily.</text>
</comment>
<keyword evidence="3" id="KW-0809">Transit peptide</keyword>
<evidence type="ECO:0000256" key="1">
    <source>
        <dbReference type="ARBA" id="ARBA00007626"/>
    </source>
</evidence>
<dbReference type="NCBIfam" id="TIGR00756">
    <property type="entry name" value="PPR"/>
    <property type="match status" value="5"/>
</dbReference>
<dbReference type="InterPro" id="IPR002885">
    <property type="entry name" value="PPR_rpt"/>
</dbReference>
<evidence type="ECO:0000256" key="5">
    <source>
        <dbReference type="SAM" id="MobiDB-lite"/>
    </source>
</evidence>
<dbReference type="PANTHER" id="PTHR47938">
    <property type="entry name" value="RESPIRATORY COMPLEX I CHAPERONE (CIA84), PUTATIVE (AFU_ORTHOLOGUE AFUA_2G06020)-RELATED"/>
    <property type="match status" value="1"/>
</dbReference>
<evidence type="ECO:0000313" key="7">
    <source>
        <dbReference type="Proteomes" id="UP000298652"/>
    </source>
</evidence>
<feature type="repeat" description="PPR" evidence="4">
    <location>
        <begin position="300"/>
        <end position="334"/>
    </location>
</feature>
<keyword evidence="7" id="KW-1185">Reference proteome</keyword>
<accession>A0A4V6DCU1</accession>
<dbReference type="Gene3D" id="1.25.40.10">
    <property type="entry name" value="Tetratricopeptide repeat domain"/>
    <property type="match status" value="3"/>
</dbReference>
<dbReference type="GO" id="GO:0003729">
    <property type="term" value="F:mRNA binding"/>
    <property type="evidence" value="ECO:0007669"/>
    <property type="project" value="TreeGrafter"/>
</dbReference>
<evidence type="ECO:0008006" key="8">
    <source>
        <dbReference type="Google" id="ProtNLM"/>
    </source>
</evidence>
<gene>
    <name evidence="6" type="ORF">SEVIR_1G142800v2</name>
</gene>
<organism evidence="6 7">
    <name type="scientific">Setaria viridis</name>
    <name type="common">Green bristlegrass</name>
    <name type="synonym">Setaria italica subsp. viridis</name>
    <dbReference type="NCBI Taxonomy" id="4556"/>
    <lineage>
        <taxon>Eukaryota</taxon>
        <taxon>Viridiplantae</taxon>
        <taxon>Streptophyta</taxon>
        <taxon>Embryophyta</taxon>
        <taxon>Tracheophyta</taxon>
        <taxon>Spermatophyta</taxon>
        <taxon>Magnoliopsida</taxon>
        <taxon>Liliopsida</taxon>
        <taxon>Poales</taxon>
        <taxon>Poaceae</taxon>
        <taxon>PACMAD clade</taxon>
        <taxon>Panicoideae</taxon>
        <taxon>Panicodae</taxon>
        <taxon>Paniceae</taxon>
        <taxon>Cenchrinae</taxon>
        <taxon>Setaria</taxon>
    </lineage>
</organism>
<dbReference type="AlphaFoldDB" id="A0A4V6DCU1"/>
<evidence type="ECO:0000256" key="3">
    <source>
        <dbReference type="ARBA" id="ARBA00022946"/>
    </source>
</evidence>
<protein>
    <recommendedName>
        <fullName evidence="8">Pentacotripeptide-repeat region of PRORP domain-containing protein</fullName>
    </recommendedName>
</protein>
<dbReference type="Proteomes" id="UP000298652">
    <property type="component" value="Chromosome 1"/>
</dbReference>
<reference evidence="6" key="1">
    <citation type="submission" date="2019-03" db="EMBL/GenBank/DDBJ databases">
        <title>WGS assembly of Setaria viridis.</title>
        <authorList>
            <person name="Huang P."/>
            <person name="Jenkins J."/>
            <person name="Grimwood J."/>
            <person name="Barry K."/>
            <person name="Healey A."/>
            <person name="Mamidi S."/>
            <person name="Sreedasyam A."/>
            <person name="Shu S."/>
            <person name="Feldman M."/>
            <person name="Wu J."/>
            <person name="Yu Y."/>
            <person name="Chen C."/>
            <person name="Johnson J."/>
            <person name="Rokhsar D."/>
            <person name="Baxter I."/>
            <person name="Schmutz J."/>
            <person name="Brutnell T."/>
            <person name="Kellogg E."/>
        </authorList>
    </citation>
    <scope>NUCLEOTIDE SEQUENCE [LARGE SCALE GENOMIC DNA]</scope>
</reference>
<dbReference type="Pfam" id="PF01535">
    <property type="entry name" value="PPR"/>
    <property type="match status" value="2"/>
</dbReference>
<evidence type="ECO:0000313" key="6">
    <source>
        <dbReference type="EMBL" id="TKW38866.1"/>
    </source>
</evidence>
<dbReference type="Pfam" id="PF13041">
    <property type="entry name" value="PPR_2"/>
    <property type="match status" value="2"/>
</dbReference>
<dbReference type="Gramene" id="TKW38866">
    <property type="protein sequence ID" value="TKW38866"/>
    <property type="gene ID" value="SEVIR_1G142800v2"/>
</dbReference>
<feature type="repeat" description="PPR" evidence="4">
    <location>
        <begin position="159"/>
        <end position="193"/>
    </location>
</feature>
<keyword evidence="2" id="KW-0677">Repeat</keyword>
<dbReference type="EMBL" id="CM016552">
    <property type="protein sequence ID" value="TKW38866.1"/>
    <property type="molecule type" value="Genomic_DNA"/>
</dbReference>
<dbReference type="Pfam" id="PF12854">
    <property type="entry name" value="PPR_1"/>
    <property type="match status" value="1"/>
</dbReference>
<feature type="repeat" description="PPR" evidence="4">
    <location>
        <begin position="230"/>
        <end position="264"/>
    </location>
</feature>
<dbReference type="InterPro" id="IPR011990">
    <property type="entry name" value="TPR-like_helical_dom_sf"/>
</dbReference>
<name>A0A4V6DCU1_SETVI</name>
<evidence type="ECO:0000256" key="4">
    <source>
        <dbReference type="PROSITE-ProRule" id="PRU00708"/>
    </source>
</evidence>
<sequence length="501" mass="56504">MKALARAVQRCRFVPQYLTQTQILPRRRRHLHSHRHSGRRRPPSLVTIARAVALLPTARLLLRGRMLSSASAAAALLPFPPPSSSDESDDAKTLRSQPVLEPEVASPPPQQQQLRQWLELERDCNMAMKALACVGDVDQVVNLFAELMLSASSAGVVPSVLCYNTLLNALVEDGRAAETRKVFDEMLATGVAPNVSSFNILVKLYAWRTVEFHLAYKEIHGMRVHKLEPDVSTYSTLVTGLCQVGKLDEAWGVLDWMLQEGCCPMVHTYTPIVQGYCREGRIEEARKLIDFMEDSGCPPNAVTYNVLIRALCDDARFDEVKQVLAEIKMKGQKPNTVTYNIYMDALSKKGMAKEALQQFEDMQELNWCAAVAAYNTVMSRLCDTDRCSAVLELLVDMIKKDERQFTSRGTARNMQLYHLCRYAECGNSEKKDKNEIKHLDLVLIDRKVVCSFLGAALQGPAMLIIQYEPTEPWQLAPCPHEYPPLPQWRPPRRHWSPAPLC</sequence>
<feature type="repeat" description="PPR" evidence="4">
    <location>
        <begin position="335"/>
        <end position="369"/>
    </location>
</feature>
<proteinExistence type="inferred from homology"/>
<feature type="region of interest" description="Disordered" evidence="5">
    <location>
        <begin position="79"/>
        <end position="111"/>
    </location>
</feature>
<dbReference type="PANTHER" id="PTHR47938:SF21">
    <property type="entry name" value="OS02G0827900 PROTEIN"/>
    <property type="match status" value="1"/>
</dbReference>
<dbReference type="PROSITE" id="PS51375">
    <property type="entry name" value="PPR"/>
    <property type="match status" value="5"/>
</dbReference>
<evidence type="ECO:0000256" key="2">
    <source>
        <dbReference type="ARBA" id="ARBA00022737"/>
    </source>
</evidence>